<feature type="compositionally biased region" description="Acidic residues" evidence="1">
    <location>
        <begin position="315"/>
        <end position="327"/>
    </location>
</feature>
<protein>
    <submittedName>
        <fullName evidence="2">Uncharacterized protein</fullName>
    </submittedName>
</protein>
<organism evidence="2 3">
    <name type="scientific">Tilletia indica</name>
    <dbReference type="NCBI Taxonomy" id="43049"/>
    <lineage>
        <taxon>Eukaryota</taxon>
        <taxon>Fungi</taxon>
        <taxon>Dikarya</taxon>
        <taxon>Basidiomycota</taxon>
        <taxon>Ustilaginomycotina</taxon>
        <taxon>Exobasidiomycetes</taxon>
        <taxon>Tilletiales</taxon>
        <taxon>Tilletiaceae</taxon>
        <taxon>Tilletia</taxon>
    </lineage>
</organism>
<feature type="region of interest" description="Disordered" evidence="1">
    <location>
        <begin position="26"/>
        <end position="170"/>
    </location>
</feature>
<feature type="region of interest" description="Disordered" evidence="1">
    <location>
        <begin position="193"/>
        <end position="330"/>
    </location>
</feature>
<feature type="compositionally biased region" description="Polar residues" evidence="1">
    <location>
        <begin position="284"/>
        <end position="304"/>
    </location>
</feature>
<name>A0A8T8T4G0_9BASI</name>
<feature type="compositionally biased region" description="Pro residues" evidence="1">
    <location>
        <begin position="45"/>
        <end position="54"/>
    </location>
</feature>
<feature type="compositionally biased region" description="Low complexity" evidence="1">
    <location>
        <begin position="366"/>
        <end position="390"/>
    </location>
</feature>
<evidence type="ECO:0000313" key="3">
    <source>
        <dbReference type="Proteomes" id="UP000077521"/>
    </source>
</evidence>
<feature type="compositionally biased region" description="Basic and acidic residues" evidence="1">
    <location>
        <begin position="85"/>
        <end position="97"/>
    </location>
</feature>
<gene>
    <name evidence="2" type="ORF">A4X13_0g3498</name>
</gene>
<feature type="compositionally biased region" description="Low complexity" evidence="1">
    <location>
        <begin position="199"/>
        <end position="232"/>
    </location>
</feature>
<feature type="compositionally biased region" description="Polar residues" evidence="1">
    <location>
        <begin position="391"/>
        <end position="407"/>
    </location>
</feature>
<sequence>MSSLPEPPRTPPPSLEAATMLQLHALGLHDREKTPRYKRSTSPSPWRPRVPLPPVSSRALQQALGIHVQGSGSPGPSLRNPSLTRESKRSHEHRQDEPNDVFGANCPAPNPTSRGRSATMRRASAQAAGLEPLRSGFVTTFATTPPPPNGFSARMAERSSRATPPLPLFSDRRQVQQSCIDVEALEAGLQSAFTPTSASMTSRQQQMPSQRSTRTRSSPYRTTGASAAGAASNPCTPLKLSTSYIRRGPLSHSPTSRSDAELPPRPPQHGLALDIFDADVVEWSGQNGQMTPPLANGSSCTSVPSLYRLPPANDNDSDSSSELEEGPISDFNLREFTVSSETMVASTASAPYLKAYHQSNQALLLTPSSSSSSPSTSTSSFSSSIPSSASGWGTDSAASNGTSSPFI</sequence>
<accession>A0A8T8T4G0</accession>
<reference evidence="2" key="1">
    <citation type="submission" date="2016-04" db="EMBL/GenBank/DDBJ databases">
        <authorList>
            <person name="Nguyen H.D."/>
            <person name="Samba Siva P."/>
            <person name="Cullis J."/>
            <person name="Levesque C.A."/>
            <person name="Hambleton S."/>
        </authorList>
    </citation>
    <scope>NUCLEOTIDE SEQUENCE</scope>
    <source>
        <strain evidence="2">DAOMC 236416</strain>
    </source>
</reference>
<feature type="compositionally biased region" description="Polar residues" evidence="1">
    <location>
        <begin position="233"/>
        <end position="244"/>
    </location>
</feature>
<comment type="caution">
    <text evidence="2">The sequence shown here is derived from an EMBL/GenBank/DDBJ whole genome shotgun (WGS) entry which is preliminary data.</text>
</comment>
<keyword evidence="3" id="KW-1185">Reference proteome</keyword>
<evidence type="ECO:0000256" key="1">
    <source>
        <dbReference type="SAM" id="MobiDB-lite"/>
    </source>
</evidence>
<reference evidence="2" key="2">
    <citation type="journal article" date="2019" name="IMA Fungus">
        <title>Genome sequencing and comparison of five Tilletia species to identify candidate genes for the detection of regulated species infecting wheat.</title>
        <authorList>
            <person name="Nguyen H.D.T."/>
            <person name="Sultana T."/>
            <person name="Kesanakurti P."/>
            <person name="Hambleton S."/>
        </authorList>
    </citation>
    <scope>NUCLEOTIDE SEQUENCE</scope>
    <source>
        <strain evidence="2">DAOMC 236416</strain>
    </source>
</reference>
<proteinExistence type="predicted"/>
<dbReference type="AlphaFoldDB" id="A0A8T8T4G0"/>
<feature type="region of interest" description="Disordered" evidence="1">
    <location>
        <begin position="365"/>
        <end position="407"/>
    </location>
</feature>
<dbReference type="Proteomes" id="UP000077521">
    <property type="component" value="Unassembled WGS sequence"/>
</dbReference>
<evidence type="ECO:0000313" key="2">
    <source>
        <dbReference type="EMBL" id="KAE8254221.1"/>
    </source>
</evidence>
<dbReference type="EMBL" id="LWDF02000198">
    <property type="protein sequence ID" value="KAE8254221.1"/>
    <property type="molecule type" value="Genomic_DNA"/>
</dbReference>